<evidence type="ECO:0000313" key="3">
    <source>
        <dbReference type="Proteomes" id="UP000319040"/>
    </source>
</evidence>
<dbReference type="PROSITE" id="PS50943">
    <property type="entry name" value="HTH_CROC1"/>
    <property type="match status" value="1"/>
</dbReference>
<dbReference type="EMBL" id="FXTB01000007">
    <property type="protein sequence ID" value="SMO77722.1"/>
    <property type="molecule type" value="Genomic_DNA"/>
</dbReference>
<dbReference type="InterPro" id="IPR010982">
    <property type="entry name" value="Lambda_DNA-bd_dom_sf"/>
</dbReference>
<dbReference type="RefSeq" id="WP_142533997.1">
    <property type="nucleotide sequence ID" value="NZ_FXTB01000007.1"/>
</dbReference>
<dbReference type="Pfam" id="PF13560">
    <property type="entry name" value="HTH_31"/>
    <property type="match status" value="1"/>
</dbReference>
<organism evidence="2 3">
    <name type="scientific">Saccharicrinis carchari</name>
    <dbReference type="NCBI Taxonomy" id="1168039"/>
    <lineage>
        <taxon>Bacteria</taxon>
        <taxon>Pseudomonadati</taxon>
        <taxon>Bacteroidota</taxon>
        <taxon>Bacteroidia</taxon>
        <taxon>Marinilabiliales</taxon>
        <taxon>Marinilabiliaceae</taxon>
        <taxon>Saccharicrinis</taxon>
    </lineage>
</organism>
<dbReference type="AlphaFoldDB" id="A0A521E1F9"/>
<proteinExistence type="predicted"/>
<dbReference type="GO" id="GO:0003677">
    <property type="term" value="F:DNA binding"/>
    <property type="evidence" value="ECO:0007669"/>
    <property type="project" value="InterPro"/>
</dbReference>
<sequence>MIIGQKLRSLREEKGLLLRQVAAELEVDTAYISKMERGEKNIKREYILKLASIYDYPEDDLATLWLADKVYDLIKEEKNAISALKIAEQTINKQKQN</sequence>
<evidence type="ECO:0000259" key="1">
    <source>
        <dbReference type="PROSITE" id="PS50943"/>
    </source>
</evidence>
<keyword evidence="3" id="KW-1185">Reference proteome</keyword>
<evidence type="ECO:0000313" key="2">
    <source>
        <dbReference type="EMBL" id="SMO77722.1"/>
    </source>
</evidence>
<protein>
    <submittedName>
        <fullName evidence="2">Helix-turn-helix</fullName>
    </submittedName>
</protein>
<dbReference type="SUPFAM" id="SSF47413">
    <property type="entry name" value="lambda repressor-like DNA-binding domains"/>
    <property type="match status" value="1"/>
</dbReference>
<name>A0A521E1F9_SACCC</name>
<dbReference type="SMART" id="SM00530">
    <property type="entry name" value="HTH_XRE"/>
    <property type="match status" value="1"/>
</dbReference>
<dbReference type="CDD" id="cd00093">
    <property type="entry name" value="HTH_XRE"/>
    <property type="match status" value="1"/>
</dbReference>
<feature type="domain" description="HTH cro/C1-type" evidence="1">
    <location>
        <begin position="7"/>
        <end position="61"/>
    </location>
</feature>
<dbReference type="Gene3D" id="1.10.260.40">
    <property type="entry name" value="lambda repressor-like DNA-binding domains"/>
    <property type="match status" value="1"/>
</dbReference>
<reference evidence="2 3" key="1">
    <citation type="submission" date="2017-05" db="EMBL/GenBank/DDBJ databases">
        <authorList>
            <person name="Varghese N."/>
            <person name="Submissions S."/>
        </authorList>
    </citation>
    <scope>NUCLEOTIDE SEQUENCE [LARGE SCALE GENOMIC DNA]</scope>
    <source>
        <strain evidence="2 3">DSM 27040</strain>
    </source>
</reference>
<dbReference type="OrthoDB" id="4762426at2"/>
<dbReference type="Proteomes" id="UP000319040">
    <property type="component" value="Unassembled WGS sequence"/>
</dbReference>
<gene>
    <name evidence="2" type="ORF">SAMN06265379_107116</name>
</gene>
<accession>A0A521E1F9</accession>
<dbReference type="InterPro" id="IPR001387">
    <property type="entry name" value="Cro/C1-type_HTH"/>
</dbReference>